<evidence type="ECO:0000313" key="4">
    <source>
        <dbReference type="Proteomes" id="UP001178507"/>
    </source>
</evidence>
<feature type="compositionally biased region" description="Low complexity" evidence="2">
    <location>
        <begin position="591"/>
        <end position="607"/>
    </location>
</feature>
<dbReference type="GO" id="GO:0005856">
    <property type="term" value="C:cytoskeleton"/>
    <property type="evidence" value="ECO:0007669"/>
    <property type="project" value="TreeGrafter"/>
</dbReference>
<evidence type="ECO:0000313" key="3">
    <source>
        <dbReference type="EMBL" id="CAJ1384046.1"/>
    </source>
</evidence>
<feature type="compositionally biased region" description="Polar residues" evidence="2">
    <location>
        <begin position="571"/>
        <end position="590"/>
    </location>
</feature>
<dbReference type="AlphaFoldDB" id="A0AA36MY62"/>
<evidence type="ECO:0000256" key="1">
    <source>
        <dbReference type="ARBA" id="ARBA00023054"/>
    </source>
</evidence>
<feature type="region of interest" description="Disordered" evidence="2">
    <location>
        <begin position="499"/>
        <end position="608"/>
    </location>
</feature>
<reference evidence="3" key="1">
    <citation type="submission" date="2023-08" db="EMBL/GenBank/DDBJ databases">
        <authorList>
            <person name="Chen Y."/>
            <person name="Shah S."/>
            <person name="Dougan E. K."/>
            <person name="Thang M."/>
            <person name="Chan C."/>
        </authorList>
    </citation>
    <scope>NUCLEOTIDE SEQUENCE</scope>
</reference>
<dbReference type="Gene3D" id="1.10.287.1490">
    <property type="match status" value="1"/>
</dbReference>
<feature type="compositionally biased region" description="Pro residues" evidence="2">
    <location>
        <begin position="556"/>
        <end position="566"/>
    </location>
</feature>
<feature type="compositionally biased region" description="Basic and acidic residues" evidence="2">
    <location>
        <begin position="519"/>
        <end position="531"/>
    </location>
</feature>
<feature type="compositionally biased region" description="Basic and acidic residues" evidence="2">
    <location>
        <begin position="652"/>
        <end position="663"/>
    </location>
</feature>
<protein>
    <submittedName>
        <fullName evidence="3">Uncharacterized protein</fullName>
    </submittedName>
</protein>
<feature type="region of interest" description="Disordered" evidence="2">
    <location>
        <begin position="631"/>
        <end position="694"/>
    </location>
</feature>
<keyword evidence="1" id="KW-0175">Coiled coil</keyword>
<comment type="caution">
    <text evidence="3">The sequence shown here is derived from an EMBL/GenBank/DDBJ whole genome shotgun (WGS) entry which is preliminary data.</text>
</comment>
<accession>A0AA36MY62</accession>
<organism evidence="3 4">
    <name type="scientific">Effrenium voratum</name>
    <dbReference type="NCBI Taxonomy" id="2562239"/>
    <lineage>
        <taxon>Eukaryota</taxon>
        <taxon>Sar</taxon>
        <taxon>Alveolata</taxon>
        <taxon>Dinophyceae</taxon>
        <taxon>Suessiales</taxon>
        <taxon>Symbiodiniaceae</taxon>
        <taxon>Effrenium</taxon>
    </lineage>
</organism>
<keyword evidence="4" id="KW-1185">Reference proteome</keyword>
<dbReference type="EMBL" id="CAUJNA010001072">
    <property type="protein sequence ID" value="CAJ1384046.1"/>
    <property type="molecule type" value="Genomic_DNA"/>
</dbReference>
<dbReference type="Proteomes" id="UP001178507">
    <property type="component" value="Unassembled WGS sequence"/>
</dbReference>
<name>A0AA36MY62_9DINO</name>
<gene>
    <name evidence="3" type="ORF">EVOR1521_LOCUS10983</name>
</gene>
<sequence>MAALAVAPRTWPQGLNAAERIKAEMERNANPENPEEEEEVFDELLWRQNVTDLHRVMEVAKSLWLLLEHSNEAMVRVALEIALDGTYKKVLWWPDFWFSDHDKREYFKEIVRIKLAIAVANAKGSAVDLTEFQRSDDTELVNSLRKQIADLEAALREARAKQEAAEARCRDLEKAAEEAAQRIAAMEKSLDDLRKEVKEYRNSMHLANNEESEELARLKQQLKTSEEERAKLEDLLSQLRKQLQDASKTGGDSDKLNSELEMAKRRIEELENRLKEAQKEIAALKRPKPGAPEAAPSDSAAEKDAMRKLREELKEERRKREEAEELLRKAQEQLELLRKEIEAERKKAADLSAELKRALDMKGEKPPDVVTEIKQVTVPGGLTEQQLAELEELRAKAEELEKLKAKLKKRDQQIAALQEENDKLQEEQVRLLKMLKQVKEQLRIVMELAEKKGFGDIIKKLFEEAGLASTMSDPDYTCFDRLYDDALRRMDKQRRLEWYRMGNTGEPPASFKAKHSYRRRESPERQADQKQNRGGPVYCRNCGSPVEVPIQTSSPSLPPTRSPSPSPYDSAVSTYYQSGTTQMQHSYSNGSLPSHRSPSPPSRSLSPAGADLRIESVRPAGGGHIALSVATWGDRTPWRPGQPFHQKQMRSRTPEQRAQRPERGSLPPLRDPSSPQGRAMPVRSMMGSSSAVELRREVPEARGRLRGAMFVHDVRPFKASEFTGEDPRMLWRPQKSFPLKDAPGTARLRPVCRLHSWAPRHNAPCHHAFASRSGVGPKPLASHPCSWPRTAVCTSRMVCRNQRTVERQWCAGTRSSRLLECWSGVEARFRHGLSDEAQERNAAKQA</sequence>
<dbReference type="PANTHER" id="PTHR32083:SF0">
    <property type="entry name" value="CILIA AND FLAGELLA-ASSOCIATED PROTEIN 58"/>
    <property type="match status" value="1"/>
</dbReference>
<proteinExistence type="predicted"/>
<dbReference type="PANTHER" id="PTHR32083">
    <property type="entry name" value="CILIA AND FLAGELLA-ASSOCIATED PROTEIN 58-RELATED"/>
    <property type="match status" value="1"/>
</dbReference>
<feature type="region of interest" description="Disordered" evidence="2">
    <location>
        <begin position="284"/>
        <end position="305"/>
    </location>
</feature>
<evidence type="ECO:0000256" key="2">
    <source>
        <dbReference type="SAM" id="MobiDB-lite"/>
    </source>
</evidence>